<reference evidence="9 10" key="1">
    <citation type="journal article" date="2014" name="Gene">
        <title>A comparative genomic analysis of the alkalitolerant soil bacterium Bacillus lehensis G1.</title>
        <authorList>
            <person name="Noor Y.M."/>
            <person name="Samsulrizal N.H."/>
            <person name="Jema'on N.A."/>
            <person name="Low K.O."/>
            <person name="Ramli A.N."/>
            <person name="Alias N.I."/>
            <person name="Damis S.I."/>
            <person name="Fuzi S.F."/>
            <person name="Isa M.N."/>
            <person name="Murad A.M."/>
            <person name="Raih M.F."/>
            <person name="Bakar F.D."/>
            <person name="Najimudin N."/>
            <person name="Mahadi N.M."/>
            <person name="Illias R.M."/>
        </authorList>
    </citation>
    <scope>NUCLEOTIDE SEQUENCE [LARGE SCALE GENOMIC DNA]</scope>
    <source>
        <strain evidence="9 10">G1</strain>
    </source>
</reference>
<dbReference type="eggNOG" id="COG1292">
    <property type="taxonomic scope" value="Bacteria"/>
</dbReference>
<dbReference type="EMBL" id="CP003923">
    <property type="protein sequence ID" value="AIC93527.1"/>
    <property type="molecule type" value="Genomic_DNA"/>
</dbReference>
<feature type="transmembrane region" description="Helical" evidence="8">
    <location>
        <begin position="88"/>
        <end position="107"/>
    </location>
</feature>
<feature type="transmembrane region" description="Helical" evidence="8">
    <location>
        <begin position="439"/>
        <end position="458"/>
    </location>
</feature>
<sequence length="505" mass="55306">MRNLKLDWPVFAISGGFLLVFVIASLANADFVGNLINTAFAWSSLNFGAFWQVLMILTFLIAVFMSLTELGKVRLGDSSKPTFSFFKWFSMIMITLLAGGGVFWAAAEPMYHYLDTPPMYSETGSTATAIQAGLSTGFLHWGFLAWSILGTLGVVVLMYAKKKGQPLKPRALLYPIFGEKIMHKSVLGTLIDVFSILAACAGTIGPIGFLGLQAGYGLNMLFGFPDTFAIHFAMIFFLVGIAAVSAATGIHKGIQWLSRFNVMITVILAIAILILGPARFIIDSFVSSYGSYVQNFLPMSLYRGDEGWLSGWTLFFWGWFIGYGPIMAIFISRISDGRTIRELFLTVAFLAPVVTNFWFTVVGGTGIFYEINEPGSVSNPLNEGGLPASIFAIVNQLPLGAMFAFLFIFVTCIFVATTADSISYSISMILTGKETPDRFIRIFWAIIFGAVAVALLYIGEGSIDSLQSFIVLTAVPVSLFMLPTLWLAPITAKRLLNMQQKKEAK</sequence>
<evidence type="ECO:0000256" key="6">
    <source>
        <dbReference type="ARBA" id="ARBA00022989"/>
    </source>
</evidence>
<organism evidence="9 10">
    <name type="scientific">Shouchella lehensis G1</name>
    <dbReference type="NCBI Taxonomy" id="1246626"/>
    <lineage>
        <taxon>Bacteria</taxon>
        <taxon>Bacillati</taxon>
        <taxon>Bacillota</taxon>
        <taxon>Bacilli</taxon>
        <taxon>Bacillales</taxon>
        <taxon>Bacillaceae</taxon>
        <taxon>Shouchella</taxon>
    </lineage>
</organism>
<dbReference type="OrthoDB" id="9775735at2"/>
<evidence type="ECO:0000256" key="2">
    <source>
        <dbReference type="ARBA" id="ARBA00005658"/>
    </source>
</evidence>
<keyword evidence="6 8" id="KW-1133">Transmembrane helix</keyword>
<comment type="subcellular location">
    <subcellularLocation>
        <location evidence="1">Cell membrane</location>
        <topology evidence="1">Multi-pass membrane protein</topology>
    </subcellularLocation>
</comment>
<evidence type="ECO:0000256" key="4">
    <source>
        <dbReference type="ARBA" id="ARBA00022475"/>
    </source>
</evidence>
<evidence type="ECO:0000256" key="5">
    <source>
        <dbReference type="ARBA" id="ARBA00022692"/>
    </source>
</evidence>
<dbReference type="Proteomes" id="UP000027142">
    <property type="component" value="Chromosome"/>
</dbReference>
<evidence type="ECO:0000313" key="10">
    <source>
        <dbReference type="Proteomes" id="UP000027142"/>
    </source>
</evidence>
<feature type="transmembrane region" description="Helical" evidence="8">
    <location>
        <begin position="138"/>
        <end position="160"/>
    </location>
</feature>
<dbReference type="HOGENOM" id="CLU_010118_6_4_9"/>
<evidence type="ECO:0000256" key="1">
    <source>
        <dbReference type="ARBA" id="ARBA00004651"/>
    </source>
</evidence>
<evidence type="ECO:0000256" key="3">
    <source>
        <dbReference type="ARBA" id="ARBA00022448"/>
    </source>
</evidence>
<dbReference type="AlphaFoldDB" id="A0A060LTR7"/>
<dbReference type="STRING" id="1246626.BleG1_0919"/>
<feature type="transmembrane region" description="Helical" evidence="8">
    <location>
        <begin position="470"/>
        <end position="492"/>
    </location>
</feature>
<proteinExistence type="inferred from homology"/>
<feature type="transmembrane region" description="Helical" evidence="8">
    <location>
        <begin position="262"/>
        <end position="282"/>
    </location>
</feature>
<name>A0A060LTR7_9BACI</name>
<feature type="transmembrane region" description="Helical" evidence="8">
    <location>
        <begin position="343"/>
        <end position="369"/>
    </location>
</feature>
<dbReference type="Pfam" id="PF02028">
    <property type="entry name" value="BCCT"/>
    <property type="match status" value="1"/>
</dbReference>
<feature type="transmembrane region" description="Helical" evidence="8">
    <location>
        <begin position="190"/>
        <end position="216"/>
    </location>
</feature>
<evidence type="ECO:0000256" key="7">
    <source>
        <dbReference type="ARBA" id="ARBA00023136"/>
    </source>
</evidence>
<keyword evidence="5 8" id="KW-0812">Transmembrane</keyword>
<evidence type="ECO:0000256" key="8">
    <source>
        <dbReference type="SAM" id="Phobius"/>
    </source>
</evidence>
<dbReference type="PANTHER" id="PTHR30047">
    <property type="entry name" value="HIGH-AFFINITY CHOLINE TRANSPORT PROTEIN-RELATED"/>
    <property type="match status" value="1"/>
</dbReference>
<dbReference type="RefSeq" id="WP_038477714.1">
    <property type="nucleotide sequence ID" value="NZ_CP003923.1"/>
</dbReference>
<dbReference type="PANTHER" id="PTHR30047:SF7">
    <property type="entry name" value="HIGH-AFFINITY CHOLINE TRANSPORT PROTEIN"/>
    <property type="match status" value="1"/>
</dbReference>
<gene>
    <name evidence="9" type="ORF">BleG1_0919</name>
</gene>
<feature type="transmembrane region" description="Helical" evidence="8">
    <location>
        <begin position="309"/>
        <end position="331"/>
    </location>
</feature>
<comment type="similarity">
    <text evidence="2">Belongs to the BCCT transporter (TC 2.A.15) family.</text>
</comment>
<accession>A0A060LTR7</accession>
<keyword evidence="10" id="KW-1185">Reference proteome</keyword>
<feature type="transmembrane region" description="Helical" evidence="8">
    <location>
        <begin position="45"/>
        <end position="67"/>
    </location>
</feature>
<feature type="transmembrane region" description="Helical" evidence="8">
    <location>
        <begin position="389"/>
        <end position="418"/>
    </location>
</feature>
<dbReference type="GO" id="GO:0022857">
    <property type="term" value="F:transmembrane transporter activity"/>
    <property type="evidence" value="ECO:0007669"/>
    <property type="project" value="InterPro"/>
</dbReference>
<evidence type="ECO:0000313" key="9">
    <source>
        <dbReference type="EMBL" id="AIC93527.1"/>
    </source>
</evidence>
<keyword evidence="7 8" id="KW-0472">Membrane</keyword>
<dbReference type="KEGG" id="ble:BleG1_0919"/>
<dbReference type="InterPro" id="IPR000060">
    <property type="entry name" value="BCCT_transptr"/>
</dbReference>
<dbReference type="GO" id="GO:0005886">
    <property type="term" value="C:plasma membrane"/>
    <property type="evidence" value="ECO:0007669"/>
    <property type="project" value="UniProtKB-SubCell"/>
</dbReference>
<keyword evidence="4" id="KW-1003">Cell membrane</keyword>
<dbReference type="PATRIC" id="fig|1246626.3.peg.926"/>
<keyword evidence="3" id="KW-0813">Transport</keyword>
<feature type="transmembrane region" description="Helical" evidence="8">
    <location>
        <begin position="228"/>
        <end position="250"/>
    </location>
</feature>
<protein>
    <submittedName>
        <fullName evidence="9">BCCT transporter family protein</fullName>
    </submittedName>
</protein>